<dbReference type="AlphaFoldDB" id="A0AAD8SMV9"/>
<sequence>MDAINRQRRQDVLRLETATGGEKGGSPSSRERDVAIVEMDINWFHCPDCSFVLTPPVFQCKEGHLACDRCRAGKCQRCKGGGGTFDTRNKVVEHIISVSKFKCPFTGCHRFFPFRDLRAHREACLHAPCFCAEPGCTFAAPPDTLLRHLVVHHLWPARPLVYGQVLRLRAPLSEPRRLLHAKEDGGVFVVVIGALGAVTVVSVVCVRKVGGPSQPCYMAELRASGPPLPGAATGSIIRMPMETVTSTDSPGEVSVEKLPWVMSVPSTYLLAGVDGDGASKKLHLKIQIKKIS</sequence>
<keyword evidence="10" id="KW-1185">Reference proteome</keyword>
<evidence type="ECO:0000256" key="2">
    <source>
        <dbReference type="ARBA" id="ARBA00022771"/>
    </source>
</evidence>
<evidence type="ECO:0000313" key="9">
    <source>
        <dbReference type="EMBL" id="KAK1660407.1"/>
    </source>
</evidence>
<dbReference type="Gene3D" id="3.30.40.10">
    <property type="entry name" value="Zinc/RING finger domain, C3HC4 (zinc finger)"/>
    <property type="match status" value="1"/>
</dbReference>
<keyword evidence="7" id="KW-0812">Transmembrane</keyword>
<comment type="function">
    <text evidence="4">E3 ubiquitin-protein ligase that mediates ubiquitination and subsequent proteasomal degradation of target proteins. E3 ubiquitin ligases accept ubiquitin from an E2 ubiquitin-conjugating enzyme in the form of a thioester and then directly transfers the ubiquitin to targeted substrates. It probably triggers the ubiquitin-mediated degradation of different substrates.</text>
</comment>
<gene>
    <name evidence="9" type="ORF">QYE76_048566</name>
</gene>
<proteinExistence type="predicted"/>
<dbReference type="PROSITE" id="PS51081">
    <property type="entry name" value="ZF_SIAH"/>
    <property type="match status" value="1"/>
</dbReference>
<feature type="domain" description="SIAH-type" evidence="8">
    <location>
        <begin position="96"/>
        <end position="154"/>
    </location>
</feature>
<evidence type="ECO:0000256" key="6">
    <source>
        <dbReference type="SAM" id="MobiDB-lite"/>
    </source>
</evidence>
<feature type="transmembrane region" description="Helical" evidence="7">
    <location>
        <begin position="185"/>
        <end position="204"/>
    </location>
</feature>
<dbReference type="InterPro" id="IPR013010">
    <property type="entry name" value="Znf_SIAH"/>
</dbReference>
<comment type="caution">
    <text evidence="9">The sequence shown here is derived from an EMBL/GenBank/DDBJ whole genome shotgun (WGS) entry which is preliminary data.</text>
</comment>
<evidence type="ECO:0000256" key="7">
    <source>
        <dbReference type="SAM" id="Phobius"/>
    </source>
</evidence>
<keyword evidence="7" id="KW-1133">Transmembrane helix</keyword>
<dbReference type="GO" id="GO:0008270">
    <property type="term" value="F:zinc ion binding"/>
    <property type="evidence" value="ECO:0007669"/>
    <property type="project" value="UniProtKB-KW"/>
</dbReference>
<dbReference type="Proteomes" id="UP001231189">
    <property type="component" value="Unassembled WGS sequence"/>
</dbReference>
<keyword evidence="7" id="KW-0472">Membrane</keyword>
<keyword evidence="3" id="KW-0862">Zinc</keyword>
<protein>
    <recommendedName>
        <fullName evidence="8">SIAH-type domain-containing protein</fullName>
    </recommendedName>
</protein>
<dbReference type="PANTHER" id="PTHR46632:SF18">
    <property type="entry name" value="OS01G0122200 PROTEIN"/>
    <property type="match status" value="1"/>
</dbReference>
<evidence type="ECO:0000256" key="3">
    <source>
        <dbReference type="ARBA" id="ARBA00022833"/>
    </source>
</evidence>
<dbReference type="InterPro" id="IPR044286">
    <property type="entry name" value="SINL_plant"/>
</dbReference>
<evidence type="ECO:0000256" key="5">
    <source>
        <dbReference type="PROSITE-ProRule" id="PRU00455"/>
    </source>
</evidence>
<dbReference type="SUPFAM" id="SSF49599">
    <property type="entry name" value="TRAF domain-like"/>
    <property type="match status" value="1"/>
</dbReference>
<dbReference type="PANTHER" id="PTHR46632">
    <property type="entry name" value="E3 UBIQUITIN-PROTEIN LIGASE SINA-LIKE 4"/>
    <property type="match status" value="1"/>
</dbReference>
<evidence type="ECO:0000313" key="10">
    <source>
        <dbReference type="Proteomes" id="UP001231189"/>
    </source>
</evidence>
<keyword evidence="2 5" id="KW-0863">Zinc-finger</keyword>
<organism evidence="9 10">
    <name type="scientific">Lolium multiflorum</name>
    <name type="common">Italian ryegrass</name>
    <name type="synonym">Lolium perenne subsp. multiflorum</name>
    <dbReference type="NCBI Taxonomy" id="4521"/>
    <lineage>
        <taxon>Eukaryota</taxon>
        <taxon>Viridiplantae</taxon>
        <taxon>Streptophyta</taxon>
        <taxon>Embryophyta</taxon>
        <taxon>Tracheophyta</taxon>
        <taxon>Spermatophyta</taxon>
        <taxon>Magnoliopsida</taxon>
        <taxon>Liliopsida</taxon>
        <taxon>Poales</taxon>
        <taxon>Poaceae</taxon>
        <taxon>BOP clade</taxon>
        <taxon>Pooideae</taxon>
        <taxon>Poodae</taxon>
        <taxon>Poeae</taxon>
        <taxon>Poeae Chloroplast Group 2 (Poeae type)</taxon>
        <taxon>Loliodinae</taxon>
        <taxon>Loliinae</taxon>
        <taxon>Lolium</taxon>
    </lineage>
</organism>
<reference evidence="9" key="1">
    <citation type="submission" date="2023-07" db="EMBL/GenBank/DDBJ databases">
        <title>A chromosome-level genome assembly of Lolium multiflorum.</title>
        <authorList>
            <person name="Chen Y."/>
            <person name="Copetti D."/>
            <person name="Kolliker R."/>
            <person name="Studer B."/>
        </authorList>
    </citation>
    <scope>NUCLEOTIDE SEQUENCE</scope>
    <source>
        <strain evidence="9">02402/16</strain>
        <tissue evidence="9">Leaf</tissue>
    </source>
</reference>
<keyword evidence="1" id="KW-0479">Metal-binding</keyword>
<dbReference type="EMBL" id="JAUUTY010000003">
    <property type="protein sequence ID" value="KAK1660407.1"/>
    <property type="molecule type" value="Genomic_DNA"/>
</dbReference>
<evidence type="ECO:0000256" key="4">
    <source>
        <dbReference type="ARBA" id="ARBA00024004"/>
    </source>
</evidence>
<accession>A0AAD8SMV9</accession>
<evidence type="ECO:0000256" key="1">
    <source>
        <dbReference type="ARBA" id="ARBA00022723"/>
    </source>
</evidence>
<evidence type="ECO:0000259" key="8">
    <source>
        <dbReference type="PROSITE" id="PS51081"/>
    </source>
</evidence>
<dbReference type="InterPro" id="IPR013083">
    <property type="entry name" value="Znf_RING/FYVE/PHD"/>
</dbReference>
<feature type="region of interest" description="Disordered" evidence="6">
    <location>
        <begin position="1"/>
        <end position="31"/>
    </location>
</feature>
<name>A0AAD8SMV9_LOLMU</name>